<dbReference type="RefSeq" id="WP_147436572.1">
    <property type="nucleotide sequence ID" value="NZ_RCIW01000003.1"/>
</dbReference>
<keyword evidence="1" id="KW-0812">Transmembrane</keyword>
<feature type="transmembrane region" description="Helical" evidence="1">
    <location>
        <begin position="500"/>
        <end position="519"/>
    </location>
</feature>
<gene>
    <name evidence="3" type="ORF">D7U36_03130</name>
</gene>
<comment type="caution">
    <text evidence="3">The sequence shown here is derived from an EMBL/GenBank/DDBJ whole genome shotgun (WGS) entry which is preliminary data.</text>
</comment>
<dbReference type="Proteomes" id="UP000279336">
    <property type="component" value="Unassembled WGS sequence"/>
</dbReference>
<evidence type="ECO:0000313" key="3">
    <source>
        <dbReference type="EMBL" id="RLP12283.1"/>
    </source>
</evidence>
<feature type="transmembrane region" description="Helical" evidence="1">
    <location>
        <begin position="316"/>
        <end position="339"/>
    </location>
</feature>
<reference evidence="3 4" key="1">
    <citation type="submission" date="2018-10" db="EMBL/GenBank/DDBJ databases">
        <title>Propionibacterium australiense Genome Sequencing and Assembly.</title>
        <authorList>
            <person name="Bernier A.-M."/>
            <person name="Bernard K."/>
        </authorList>
    </citation>
    <scope>NUCLEOTIDE SEQUENCE [LARGE SCALE GENOMIC DNA]</scope>
    <source>
        <strain evidence="3 4">NML98A078</strain>
    </source>
</reference>
<feature type="transmembrane region" description="Helical" evidence="1">
    <location>
        <begin position="442"/>
        <end position="464"/>
    </location>
</feature>
<feature type="transmembrane region" description="Helical" evidence="1">
    <location>
        <begin position="380"/>
        <end position="403"/>
    </location>
</feature>
<evidence type="ECO:0000256" key="1">
    <source>
        <dbReference type="SAM" id="Phobius"/>
    </source>
</evidence>
<feature type="transmembrane region" description="Helical" evidence="1">
    <location>
        <begin position="409"/>
        <end position="430"/>
    </location>
</feature>
<feature type="transmembrane region" description="Helical" evidence="1">
    <location>
        <begin position="38"/>
        <end position="62"/>
    </location>
</feature>
<name>A0A8B3FNU4_9ACTN</name>
<organism evidence="3 4">
    <name type="scientific">Propionibacterium australiense</name>
    <dbReference type="NCBI Taxonomy" id="119981"/>
    <lineage>
        <taxon>Bacteria</taxon>
        <taxon>Bacillati</taxon>
        <taxon>Actinomycetota</taxon>
        <taxon>Actinomycetes</taxon>
        <taxon>Propionibacteriales</taxon>
        <taxon>Propionibacteriaceae</taxon>
        <taxon>Propionibacterium</taxon>
    </lineage>
</organism>
<proteinExistence type="predicted"/>
<feature type="transmembrane region" description="Helical" evidence="1">
    <location>
        <begin position="345"/>
        <end position="368"/>
    </location>
</feature>
<dbReference type="OrthoDB" id="3778130at2"/>
<protein>
    <recommendedName>
        <fullName evidence="2">Tape measure protein N-terminal domain-containing protein</fullName>
    </recommendedName>
</protein>
<dbReference type="NCBIfam" id="TIGR02675">
    <property type="entry name" value="tape_meas_nterm"/>
    <property type="match status" value="1"/>
</dbReference>
<evidence type="ECO:0000313" key="4">
    <source>
        <dbReference type="Proteomes" id="UP000279336"/>
    </source>
</evidence>
<dbReference type="InterPro" id="IPR013491">
    <property type="entry name" value="Tape_meas_N"/>
</dbReference>
<accession>A0A8B3FNU4</accession>
<feature type="domain" description="Tape measure protein N-terminal" evidence="2">
    <location>
        <begin position="64"/>
        <end position="241"/>
    </location>
</feature>
<feature type="non-terminal residue" evidence="3">
    <location>
        <position position="647"/>
    </location>
</feature>
<evidence type="ECO:0000259" key="2">
    <source>
        <dbReference type="Pfam" id="PF20155"/>
    </source>
</evidence>
<dbReference type="Pfam" id="PF20155">
    <property type="entry name" value="TMP_3"/>
    <property type="match status" value="1"/>
</dbReference>
<dbReference type="EMBL" id="RCIW01000003">
    <property type="protein sequence ID" value="RLP12283.1"/>
    <property type="molecule type" value="Genomic_DNA"/>
</dbReference>
<dbReference type="AlphaFoldDB" id="A0A8B3FNU4"/>
<keyword evidence="1" id="KW-0472">Membrane</keyword>
<sequence length="647" mass="64714">MSGFRGAIEKELRGVNASGASRNITSGLSGAFATVAKIGAGAMATVAAAAAGIGAAVAGVALKGGISRALNIEQATAKLAGLGHSTESVAALMDNATTAVKGTAYGLDAAATVAAQFAAVGISAGQDMTDVLTTVADTAQISGRSFEDIGTIFSSVAAKGKLDGQDMLQLTSAGVPVLQFLSKQLGVTTADVSDMVSSGKIDFETFADAMQAGLGGAAQAAGTTFSGALSNVQAALSRLGASVATPALEALRILFIGLIPVIDGVTAGLKPAMDALGPQLASAAEAAVGSFGQLGEVLGQSLAAAMPAVSQALVSLIGLLPQIIGAVGQLMPVLIQAAADILPTLVQATIALMPVIVQIIGLAAQILPTLVQIAADALPGIVAAITTLTPVIITVVSAVAGFVAQHQGLLSVLAGVAGAVGVAVAAYRGFQIIQTVVSFMRTLGAALTVVRAGMSLSAASTLLATGGYTANAAAMGVATGASSAFAVAQKLVNAAMNANPIVKIVGLLILLGTALVVAYQKSETFRNIVNGAWQGIKDAAGAVVGWFQDTLVPIFQTAWDGIQVGLDFLKNVFTTAWEGIKVAVAIALTPMQLLWEGMVAAWQNLIAPALTWLWQTIFQPAWQGIQAVVQAVAGWFTGTLVPLLQGA</sequence>
<keyword evidence="1" id="KW-1133">Transmembrane helix</keyword>